<dbReference type="InterPro" id="IPR029058">
    <property type="entry name" value="AB_hydrolase_fold"/>
</dbReference>
<feature type="chain" id="PRO_5004825388" description="Carboxypeptidase" evidence="7">
    <location>
        <begin position="22"/>
        <end position="724"/>
    </location>
</feature>
<evidence type="ECO:0000313" key="9">
    <source>
        <dbReference type="Proteomes" id="UP000030752"/>
    </source>
</evidence>
<dbReference type="Gene3D" id="3.40.50.1820">
    <property type="entry name" value="alpha/beta hydrolase"/>
    <property type="match status" value="1"/>
</dbReference>
<evidence type="ECO:0008006" key="10">
    <source>
        <dbReference type="Google" id="ProtNLM"/>
    </source>
</evidence>
<evidence type="ECO:0000256" key="2">
    <source>
        <dbReference type="ARBA" id="ARBA00022645"/>
    </source>
</evidence>
<feature type="region of interest" description="Disordered" evidence="6">
    <location>
        <begin position="632"/>
        <end position="680"/>
    </location>
</feature>
<evidence type="ECO:0000256" key="7">
    <source>
        <dbReference type="SAM" id="SignalP"/>
    </source>
</evidence>
<dbReference type="HOGENOM" id="CLU_008523_10_3_1"/>
<evidence type="ECO:0000256" key="5">
    <source>
        <dbReference type="ARBA" id="ARBA00023180"/>
    </source>
</evidence>
<dbReference type="MEROPS" id="S10.016"/>
<dbReference type="GO" id="GO:0004185">
    <property type="term" value="F:serine-type carboxypeptidase activity"/>
    <property type="evidence" value="ECO:0007669"/>
    <property type="project" value="InterPro"/>
</dbReference>
<dbReference type="Proteomes" id="UP000030752">
    <property type="component" value="Unassembled WGS sequence"/>
</dbReference>
<dbReference type="VEuPathDB" id="FungiDB:HMPREF1541_03937"/>
<dbReference type="GO" id="GO:0006508">
    <property type="term" value="P:proteolysis"/>
    <property type="evidence" value="ECO:0007669"/>
    <property type="project" value="UniProtKB-KW"/>
</dbReference>
<dbReference type="RefSeq" id="XP_008716507.1">
    <property type="nucleotide sequence ID" value="XM_008718285.1"/>
</dbReference>
<proteinExistence type="inferred from homology"/>
<reference evidence="8 9" key="1">
    <citation type="submission" date="2013-03" db="EMBL/GenBank/DDBJ databases">
        <title>The Genome Sequence of Phialophora europaea CBS 101466.</title>
        <authorList>
            <consortium name="The Broad Institute Genomics Platform"/>
            <person name="Cuomo C."/>
            <person name="de Hoog S."/>
            <person name="Gorbushina A."/>
            <person name="Walker B."/>
            <person name="Young S.K."/>
            <person name="Zeng Q."/>
            <person name="Gargeya S."/>
            <person name="Fitzgerald M."/>
            <person name="Haas B."/>
            <person name="Abouelleil A."/>
            <person name="Allen A.W."/>
            <person name="Alvarado L."/>
            <person name="Arachchi H.M."/>
            <person name="Berlin A.M."/>
            <person name="Chapman S.B."/>
            <person name="Gainer-Dewar J."/>
            <person name="Goldberg J."/>
            <person name="Griggs A."/>
            <person name="Gujja S."/>
            <person name="Hansen M."/>
            <person name="Howarth C."/>
            <person name="Imamovic A."/>
            <person name="Ireland A."/>
            <person name="Larimer J."/>
            <person name="McCowan C."/>
            <person name="Murphy C."/>
            <person name="Pearson M."/>
            <person name="Poon T.W."/>
            <person name="Priest M."/>
            <person name="Roberts A."/>
            <person name="Saif S."/>
            <person name="Shea T."/>
            <person name="Sisk P."/>
            <person name="Sykes S."/>
            <person name="Wortman J."/>
            <person name="Nusbaum C."/>
            <person name="Birren B."/>
        </authorList>
    </citation>
    <scope>NUCLEOTIDE SEQUENCE [LARGE SCALE GENOMIC DNA]</scope>
    <source>
        <strain evidence="8 9">CBS 101466</strain>
    </source>
</reference>
<dbReference type="InParanoid" id="W2S1S7"/>
<dbReference type="PROSITE" id="PS00560">
    <property type="entry name" value="CARBOXYPEPT_SER_HIS"/>
    <property type="match status" value="1"/>
</dbReference>
<evidence type="ECO:0000256" key="3">
    <source>
        <dbReference type="ARBA" id="ARBA00022670"/>
    </source>
</evidence>
<comment type="similarity">
    <text evidence="1">Belongs to the peptidase S10 family.</text>
</comment>
<dbReference type="Pfam" id="PF00450">
    <property type="entry name" value="Peptidase_S10"/>
    <property type="match status" value="1"/>
</dbReference>
<name>W2S1S7_CYPE1</name>
<keyword evidence="2" id="KW-0121">Carboxypeptidase</keyword>
<dbReference type="SUPFAM" id="SSF53474">
    <property type="entry name" value="alpha/beta-Hydrolases"/>
    <property type="match status" value="1"/>
</dbReference>
<accession>W2S1S7</accession>
<evidence type="ECO:0000313" key="8">
    <source>
        <dbReference type="EMBL" id="ETN41998.1"/>
    </source>
</evidence>
<evidence type="ECO:0000256" key="1">
    <source>
        <dbReference type="ARBA" id="ARBA00009431"/>
    </source>
</evidence>
<keyword evidence="5" id="KW-0325">Glycoprotein</keyword>
<feature type="signal peptide" evidence="7">
    <location>
        <begin position="1"/>
        <end position="21"/>
    </location>
</feature>
<dbReference type="eggNOG" id="KOG1282">
    <property type="taxonomic scope" value="Eukaryota"/>
</dbReference>
<dbReference type="InterPro" id="IPR001563">
    <property type="entry name" value="Peptidase_S10"/>
</dbReference>
<dbReference type="InterPro" id="IPR033124">
    <property type="entry name" value="Ser_caboxypep_his_AS"/>
</dbReference>
<dbReference type="GeneID" id="19971276"/>
<dbReference type="PANTHER" id="PTHR11802:SF404">
    <property type="entry name" value="CARBOXYPEPTIDASE"/>
    <property type="match status" value="1"/>
</dbReference>
<protein>
    <recommendedName>
        <fullName evidence="10">Carboxypeptidase</fullName>
    </recommendedName>
</protein>
<evidence type="ECO:0000256" key="6">
    <source>
        <dbReference type="SAM" id="MobiDB-lite"/>
    </source>
</evidence>
<feature type="compositionally biased region" description="Low complexity" evidence="6">
    <location>
        <begin position="647"/>
        <end position="661"/>
    </location>
</feature>
<evidence type="ECO:0000256" key="4">
    <source>
        <dbReference type="ARBA" id="ARBA00022801"/>
    </source>
</evidence>
<dbReference type="PANTHER" id="PTHR11802">
    <property type="entry name" value="SERINE PROTEASE FAMILY S10 SERINE CARBOXYPEPTIDASE"/>
    <property type="match status" value="1"/>
</dbReference>
<dbReference type="GO" id="GO:0000324">
    <property type="term" value="C:fungal-type vacuole"/>
    <property type="evidence" value="ECO:0007669"/>
    <property type="project" value="TreeGrafter"/>
</dbReference>
<sequence length="724" mass="78177">MLCEWWRSWTLCWILFTVGYGQAPPAGNYDTINIIASPADGNITISFKQPSVGTCTTVFETQKQYTGYVTLPPSPARSNQGNFTVNTFFWFIEARQLPETAPLTVFMNGGPGSSSMVGLFQEVGPCQVVEISHDRLGTVAREWGWDRSSNLLFIDQPVQTGFSFDKPTNASLNLLNDNLIYPPASVPLTQPSYTFLNGTFASNNPTFTSNTSQLAAESIWHFLQGFLATFPQYSRPPQIAVPPVEDFVEINLFTESYGGKYGPAIGSFFQEQSAKRQTDLSLMNSTIGLRLASIGIINGWIDALVQTPMYPMFAYQNSYSIQTIDQVQQLNALSSFRGAGGCQERITSCRSQELAYDADYNGDSILVNDACSVAYETCMSDVYAPYLTSGRSPYDIAQSNFDPFPASHYLDYLNTVEVQSATGVPVNFTQSSWAVWHAFNSTGDWARNSGIEDLVGLLNSGVRVALIYGDRDYVANWLGGEAVSFAIASEAGALYAPWYAAGYAPIVANNSYIGGTVREYGNLSFSRIYDAGHLVPAYQPETMFTVFSRIIAGTDISLGTIADLSLYSTTGDANATHQNVAPEMASPKCFIRAVNSTCDTDHRNMLANGAGVIINGVLYDHGSDWEEPNPTVATQAGMPGIKPTIMSGVPTSTAGSSPSASTDRHESSTRESTSLPTGVFTATGIPSVTKSSSGVAVATKPALSSREQVAAIMFLGCIGSQVLI</sequence>
<dbReference type="PRINTS" id="PR00724">
    <property type="entry name" value="CRBOXYPTASEC"/>
</dbReference>
<keyword evidence="4" id="KW-0378">Hydrolase</keyword>
<dbReference type="OrthoDB" id="443318at2759"/>
<dbReference type="AlphaFoldDB" id="W2S1S7"/>
<keyword evidence="3" id="KW-0645">Protease</keyword>
<keyword evidence="9" id="KW-1185">Reference proteome</keyword>
<organism evidence="8 9">
    <name type="scientific">Cyphellophora europaea (strain CBS 101466)</name>
    <name type="common">Phialophora europaea</name>
    <dbReference type="NCBI Taxonomy" id="1220924"/>
    <lineage>
        <taxon>Eukaryota</taxon>
        <taxon>Fungi</taxon>
        <taxon>Dikarya</taxon>
        <taxon>Ascomycota</taxon>
        <taxon>Pezizomycotina</taxon>
        <taxon>Eurotiomycetes</taxon>
        <taxon>Chaetothyriomycetidae</taxon>
        <taxon>Chaetothyriales</taxon>
        <taxon>Cyphellophoraceae</taxon>
        <taxon>Cyphellophora</taxon>
    </lineage>
</organism>
<gene>
    <name evidence="8" type="ORF">HMPREF1541_03937</name>
</gene>
<keyword evidence="7" id="KW-0732">Signal</keyword>
<dbReference type="EMBL" id="KB822719">
    <property type="protein sequence ID" value="ETN41998.1"/>
    <property type="molecule type" value="Genomic_DNA"/>
</dbReference>